<comment type="caution">
    <text evidence="10">The sequence shown here is derived from an EMBL/GenBank/DDBJ whole genome shotgun (WGS) entry which is preliminary data.</text>
</comment>
<proteinExistence type="inferred from homology"/>
<evidence type="ECO:0000313" key="10">
    <source>
        <dbReference type="EMBL" id="MFC5466452.1"/>
    </source>
</evidence>
<keyword evidence="7" id="KW-1133">Transmembrane helix</keyword>
<dbReference type="PROSITE" id="PS50885">
    <property type="entry name" value="HAMP"/>
    <property type="match status" value="1"/>
</dbReference>
<evidence type="ECO:0000259" key="9">
    <source>
        <dbReference type="PROSITE" id="PS50885"/>
    </source>
</evidence>
<dbReference type="PROSITE" id="PS50111">
    <property type="entry name" value="CHEMOTAXIS_TRANSDUC_2"/>
    <property type="match status" value="1"/>
</dbReference>
<dbReference type="SMART" id="SM00304">
    <property type="entry name" value="HAMP"/>
    <property type="match status" value="1"/>
</dbReference>
<dbReference type="PANTHER" id="PTHR32089">
    <property type="entry name" value="METHYL-ACCEPTING CHEMOTAXIS PROTEIN MCPB"/>
    <property type="match status" value="1"/>
</dbReference>
<evidence type="ECO:0000256" key="1">
    <source>
        <dbReference type="ARBA" id="ARBA00004236"/>
    </source>
</evidence>
<dbReference type="Gene3D" id="1.10.287.950">
    <property type="entry name" value="Methyl-accepting chemotaxis protein"/>
    <property type="match status" value="1"/>
</dbReference>
<comment type="subcellular location">
    <subcellularLocation>
        <location evidence="1">Cell membrane</location>
    </subcellularLocation>
</comment>
<evidence type="ECO:0000256" key="4">
    <source>
        <dbReference type="ARBA" id="ARBA00023224"/>
    </source>
</evidence>
<keyword evidence="3 7" id="KW-0472">Membrane</keyword>
<dbReference type="SMART" id="SM00283">
    <property type="entry name" value="MA"/>
    <property type="match status" value="1"/>
</dbReference>
<dbReference type="InterPro" id="IPR004089">
    <property type="entry name" value="MCPsignal_dom"/>
</dbReference>
<keyword evidence="7" id="KW-0812">Transmembrane</keyword>
<name>A0ABW0LN75_9BACI</name>
<dbReference type="RefSeq" id="WP_382354513.1">
    <property type="nucleotide sequence ID" value="NZ_JBHSMC010000027.1"/>
</dbReference>
<organism evidence="10 11">
    <name type="scientific">Lederbergia graminis</name>
    <dbReference type="NCBI Taxonomy" id="735518"/>
    <lineage>
        <taxon>Bacteria</taxon>
        <taxon>Bacillati</taxon>
        <taxon>Bacillota</taxon>
        <taxon>Bacilli</taxon>
        <taxon>Bacillales</taxon>
        <taxon>Bacillaceae</taxon>
        <taxon>Lederbergia</taxon>
    </lineage>
</organism>
<evidence type="ECO:0000256" key="2">
    <source>
        <dbReference type="ARBA" id="ARBA00022475"/>
    </source>
</evidence>
<accession>A0ABW0LN75</accession>
<reference evidence="11" key="1">
    <citation type="journal article" date="2019" name="Int. J. Syst. Evol. Microbiol.">
        <title>The Global Catalogue of Microorganisms (GCM) 10K type strain sequencing project: providing services to taxonomists for standard genome sequencing and annotation.</title>
        <authorList>
            <consortium name="The Broad Institute Genomics Platform"/>
            <consortium name="The Broad Institute Genome Sequencing Center for Infectious Disease"/>
            <person name="Wu L."/>
            <person name="Ma J."/>
        </authorList>
    </citation>
    <scope>NUCLEOTIDE SEQUENCE [LARGE SCALE GENOMIC DNA]</scope>
    <source>
        <strain evidence="11">CGMCC 1.12237</strain>
    </source>
</reference>
<keyword evidence="11" id="KW-1185">Reference proteome</keyword>
<evidence type="ECO:0000256" key="5">
    <source>
        <dbReference type="ARBA" id="ARBA00029447"/>
    </source>
</evidence>
<evidence type="ECO:0000256" key="6">
    <source>
        <dbReference type="PROSITE-ProRule" id="PRU00284"/>
    </source>
</evidence>
<gene>
    <name evidence="10" type="ORF">ACFPM4_17155</name>
</gene>
<evidence type="ECO:0000256" key="7">
    <source>
        <dbReference type="SAM" id="Phobius"/>
    </source>
</evidence>
<evidence type="ECO:0000259" key="8">
    <source>
        <dbReference type="PROSITE" id="PS50111"/>
    </source>
</evidence>
<keyword evidence="2" id="KW-1003">Cell membrane</keyword>
<feature type="domain" description="Methyl-accepting transducer" evidence="8">
    <location>
        <begin position="143"/>
        <end position="379"/>
    </location>
</feature>
<dbReference type="CDD" id="cd06225">
    <property type="entry name" value="HAMP"/>
    <property type="match status" value="1"/>
</dbReference>
<dbReference type="Pfam" id="PF00015">
    <property type="entry name" value="MCPsignal"/>
    <property type="match status" value="1"/>
</dbReference>
<feature type="transmembrane region" description="Helical" evidence="7">
    <location>
        <begin position="50"/>
        <end position="74"/>
    </location>
</feature>
<feature type="transmembrane region" description="Helical" evidence="7">
    <location>
        <begin position="15"/>
        <end position="38"/>
    </location>
</feature>
<evidence type="ECO:0000256" key="3">
    <source>
        <dbReference type="ARBA" id="ARBA00023136"/>
    </source>
</evidence>
<dbReference type="InterPro" id="IPR003660">
    <property type="entry name" value="HAMP_dom"/>
</dbReference>
<feature type="domain" description="HAMP" evidence="9">
    <location>
        <begin position="71"/>
        <end position="124"/>
    </location>
</feature>
<keyword evidence="4 6" id="KW-0807">Transducer</keyword>
<dbReference type="PANTHER" id="PTHR32089:SF112">
    <property type="entry name" value="LYSOZYME-LIKE PROTEIN-RELATED"/>
    <property type="match status" value="1"/>
</dbReference>
<dbReference type="SUPFAM" id="SSF58104">
    <property type="entry name" value="Methyl-accepting chemotaxis protein (MCP) signaling domain"/>
    <property type="match status" value="1"/>
</dbReference>
<dbReference type="Pfam" id="PF00672">
    <property type="entry name" value="HAMP"/>
    <property type="match status" value="1"/>
</dbReference>
<evidence type="ECO:0000313" key="11">
    <source>
        <dbReference type="Proteomes" id="UP001596147"/>
    </source>
</evidence>
<protein>
    <submittedName>
        <fullName evidence="10">Methyl-accepting chemotaxis protein</fullName>
    </submittedName>
</protein>
<dbReference type="EMBL" id="JBHSMC010000027">
    <property type="protein sequence ID" value="MFC5466452.1"/>
    <property type="molecule type" value="Genomic_DNA"/>
</dbReference>
<comment type="similarity">
    <text evidence="5">Belongs to the methyl-accepting chemotaxis (MCP) protein family.</text>
</comment>
<dbReference type="Proteomes" id="UP001596147">
    <property type="component" value="Unassembled WGS sequence"/>
</dbReference>
<sequence length="429" mass="47069">MEKKRKYKFGLQKQLVLFTTSLAVITFSTSAFFLYFIYPYFEKHMSETVFMVLTLLLGIIWSGILAFIGARFLIRPLQRLEQAVVRAGEGYIADDVEIRNVDDEMSSLAKAFNQMLFNFRDMVHKIDENFVQTNKNVIVISEKTKFASEEAENVAQTISEISLGAESSAVAVQGTADSVDDITKIADEVQKKAKQSEQISGMMLEELSKSKDVIQSLVSGVQQVSSANQESLHAVKRLEKNATEVEQIIHFVGDIAKQTNLLALNASIEASRAGEHGKGFAVVAEEVRKLADASAKAVHGISELIQNIQQEVNQVVKQITAQVDSVNEQVEKGTKTNAAIAGMTTTINDSVAAVKIISELVDKQMKSVEQTSMQAQDVAAIAEETSAGAEEVARSSRQQAVDMSEIGKLAGELMDHASKLKDTISRFHL</sequence>